<dbReference type="Pfam" id="PF00989">
    <property type="entry name" value="PAS"/>
    <property type="match status" value="1"/>
</dbReference>
<dbReference type="PROSITE" id="PS50112">
    <property type="entry name" value="PAS"/>
    <property type="match status" value="2"/>
</dbReference>
<dbReference type="GO" id="GO:0016301">
    <property type="term" value="F:kinase activity"/>
    <property type="evidence" value="ECO:0007669"/>
    <property type="project" value="UniProtKB-KW"/>
</dbReference>
<dbReference type="InterPro" id="IPR000014">
    <property type="entry name" value="PAS"/>
</dbReference>
<dbReference type="InterPro" id="IPR043128">
    <property type="entry name" value="Rev_trsase/Diguanyl_cyclase"/>
</dbReference>
<dbReference type="Gene3D" id="3.30.450.20">
    <property type="entry name" value="PAS domain"/>
    <property type="match status" value="2"/>
</dbReference>
<sequence>MTDCSVESTGVNVPPDEYERLALLRAMKLLDTDPEPVFDRITRLLAHSLSTPIALFSLVDEHRQWFKSRVGMDLIETDRDVAFCAHAIIDSAPLVVPDAERDERFALSSLVRNHPHVRFYAGVPIRTSGGLALGTLCAMDSKPRILTEAELIVLQDLASLVTREIQLRETVLLARSELDRADAMLTASDARFRAVFEHASVGIGLLAKDGVWLSTNDALCQLVGYSRDELRQMTMHQLTHPDDVASEPTADQGACYATTSKAEKRYLHKNGESIWVSESISRKNTAAGELEYYIVVSTDIQANKAAEAALATVHHELEVRVRARTQQLSEANSALYAVIERQQRTEQQVRDREAELASVIENANDAYIGMDQVGRVTAWNKVAEETFSWAASEAIGNTLHQLIIPAEMREAHRQGMARYLSTSEARVLNQRLELPAVRKDGTALVMEVRIRALKIGEHTQFSAFLHDISERKALEARREHEARHDALTGLPNRRALDDLLPSALTRADRNQSPLALVFIDLDGFKNVNDTLGHEAGDELLRIIANRLRDGTRACDVVARLAGDEFTVVLEGVPQGLVDARAVASKLLASIAEPVALHGGTASVHASIGIALYSPKSDKSSTELIREADSWMYTAKRAGKGRIFPTTPG</sequence>
<dbReference type="InterPro" id="IPR001610">
    <property type="entry name" value="PAC"/>
</dbReference>
<dbReference type="Gene3D" id="3.30.70.270">
    <property type="match status" value="1"/>
</dbReference>
<dbReference type="SUPFAM" id="SSF55781">
    <property type="entry name" value="GAF domain-like"/>
    <property type="match status" value="1"/>
</dbReference>
<dbReference type="Proteomes" id="UP000183046">
    <property type="component" value="Unassembled WGS sequence"/>
</dbReference>
<feature type="domain" description="GGDEF" evidence="6">
    <location>
        <begin position="512"/>
        <end position="647"/>
    </location>
</feature>
<dbReference type="InterPro" id="IPR052155">
    <property type="entry name" value="Biofilm_reg_signaling"/>
</dbReference>
<dbReference type="InterPro" id="IPR013767">
    <property type="entry name" value="PAS_fold"/>
</dbReference>
<evidence type="ECO:0000259" key="4">
    <source>
        <dbReference type="PROSITE" id="PS50112"/>
    </source>
</evidence>
<dbReference type="InterPro" id="IPR029787">
    <property type="entry name" value="Nucleotide_cyclase"/>
</dbReference>
<dbReference type="Pfam" id="PF08448">
    <property type="entry name" value="PAS_4"/>
    <property type="match status" value="1"/>
</dbReference>
<dbReference type="Gene3D" id="3.30.450.40">
    <property type="match status" value="1"/>
</dbReference>
<organism evidence="7 8">
    <name type="scientific">Pseudomonas oryzihabitans</name>
    <dbReference type="NCBI Taxonomy" id="47885"/>
    <lineage>
        <taxon>Bacteria</taxon>
        <taxon>Pseudomonadati</taxon>
        <taxon>Pseudomonadota</taxon>
        <taxon>Gammaproteobacteria</taxon>
        <taxon>Pseudomonadales</taxon>
        <taxon>Pseudomonadaceae</taxon>
        <taxon>Pseudomonas</taxon>
    </lineage>
</organism>
<keyword evidence="3" id="KW-0418">Kinase</keyword>
<dbReference type="InterPro" id="IPR035965">
    <property type="entry name" value="PAS-like_dom_sf"/>
</dbReference>
<feature type="domain" description="PAC" evidence="5">
    <location>
        <begin position="430"/>
        <end position="480"/>
    </location>
</feature>
<dbReference type="NCBIfam" id="TIGR00254">
    <property type="entry name" value="GGDEF"/>
    <property type="match status" value="1"/>
</dbReference>
<dbReference type="EMBL" id="FMWB01000015">
    <property type="protein sequence ID" value="SCZ47649.1"/>
    <property type="molecule type" value="Genomic_DNA"/>
</dbReference>
<dbReference type="GO" id="GO:0006355">
    <property type="term" value="P:regulation of DNA-templated transcription"/>
    <property type="evidence" value="ECO:0007669"/>
    <property type="project" value="InterPro"/>
</dbReference>
<feature type="domain" description="PAS" evidence="4">
    <location>
        <begin position="188"/>
        <end position="243"/>
    </location>
</feature>
<dbReference type="PANTHER" id="PTHR44757">
    <property type="entry name" value="DIGUANYLATE CYCLASE DGCP"/>
    <property type="match status" value="1"/>
</dbReference>
<dbReference type="AlphaFoldDB" id="A0A1G5PEY0"/>
<dbReference type="FunFam" id="3.30.70.270:FF:000001">
    <property type="entry name" value="Diguanylate cyclase domain protein"/>
    <property type="match status" value="1"/>
</dbReference>
<comment type="cofactor">
    <cofactor evidence="1">
        <name>Mg(2+)</name>
        <dbReference type="ChEBI" id="CHEBI:18420"/>
    </cofactor>
</comment>
<dbReference type="CDD" id="cd00130">
    <property type="entry name" value="PAS"/>
    <property type="match status" value="2"/>
</dbReference>
<evidence type="ECO:0000259" key="5">
    <source>
        <dbReference type="PROSITE" id="PS50113"/>
    </source>
</evidence>
<keyword evidence="3" id="KW-0808">Transferase</keyword>
<evidence type="ECO:0000256" key="1">
    <source>
        <dbReference type="ARBA" id="ARBA00001946"/>
    </source>
</evidence>
<gene>
    <name evidence="7" type="ORF">SAMN05216279_11546</name>
</gene>
<evidence type="ECO:0000256" key="3">
    <source>
        <dbReference type="ARBA" id="ARBA00022777"/>
    </source>
</evidence>
<name>A0A1G5PEY0_9PSED</name>
<dbReference type="SMART" id="SM00086">
    <property type="entry name" value="PAC"/>
    <property type="match status" value="2"/>
</dbReference>
<comment type="caution">
    <text evidence="7">The sequence shown here is derived from an EMBL/GenBank/DDBJ whole genome shotgun (WGS) entry which is preliminary data.</text>
</comment>
<evidence type="ECO:0000256" key="2">
    <source>
        <dbReference type="ARBA" id="ARBA00004533"/>
    </source>
</evidence>
<dbReference type="SUPFAM" id="SSF55785">
    <property type="entry name" value="PYP-like sensor domain (PAS domain)"/>
    <property type="match status" value="2"/>
</dbReference>
<dbReference type="Pfam" id="PF00990">
    <property type="entry name" value="GGDEF"/>
    <property type="match status" value="1"/>
</dbReference>
<reference evidence="8" key="1">
    <citation type="submission" date="2016-10" db="EMBL/GenBank/DDBJ databases">
        <authorList>
            <person name="de Groot N.N."/>
        </authorList>
    </citation>
    <scope>NUCLEOTIDE SEQUENCE [LARGE SCALE GENOMIC DNA]</scope>
    <source>
        <strain evidence="8">DSM 15758</strain>
    </source>
</reference>
<dbReference type="PANTHER" id="PTHR44757:SF2">
    <property type="entry name" value="BIOFILM ARCHITECTURE MAINTENANCE PROTEIN MBAA"/>
    <property type="match status" value="1"/>
</dbReference>
<dbReference type="SUPFAM" id="SSF55073">
    <property type="entry name" value="Nucleotide cyclase"/>
    <property type="match status" value="1"/>
</dbReference>
<dbReference type="InterPro" id="IPR029016">
    <property type="entry name" value="GAF-like_dom_sf"/>
</dbReference>
<dbReference type="SMART" id="SM00065">
    <property type="entry name" value="GAF"/>
    <property type="match status" value="1"/>
</dbReference>
<dbReference type="InterPro" id="IPR000160">
    <property type="entry name" value="GGDEF_dom"/>
</dbReference>
<dbReference type="SMART" id="SM00091">
    <property type="entry name" value="PAS"/>
    <property type="match status" value="2"/>
</dbReference>
<evidence type="ECO:0000313" key="7">
    <source>
        <dbReference type="EMBL" id="SCZ47649.1"/>
    </source>
</evidence>
<dbReference type="CDD" id="cd01949">
    <property type="entry name" value="GGDEF"/>
    <property type="match status" value="1"/>
</dbReference>
<dbReference type="InterPro" id="IPR000700">
    <property type="entry name" value="PAS-assoc_C"/>
</dbReference>
<dbReference type="SMART" id="SM00267">
    <property type="entry name" value="GGDEF"/>
    <property type="match status" value="1"/>
</dbReference>
<feature type="domain" description="PAC" evidence="5">
    <location>
        <begin position="260"/>
        <end position="312"/>
    </location>
</feature>
<dbReference type="Pfam" id="PF01590">
    <property type="entry name" value="GAF"/>
    <property type="match status" value="1"/>
</dbReference>
<feature type="domain" description="PAS" evidence="4">
    <location>
        <begin position="352"/>
        <end position="423"/>
    </location>
</feature>
<proteinExistence type="predicted"/>
<evidence type="ECO:0000313" key="8">
    <source>
        <dbReference type="Proteomes" id="UP000183046"/>
    </source>
</evidence>
<protein>
    <submittedName>
        <fullName evidence="7">PAS domain S-box-containing protein/diguanylate cyclase (GGDEF) domain-containing protein</fullName>
    </submittedName>
</protein>
<dbReference type="PROSITE" id="PS50113">
    <property type="entry name" value="PAC"/>
    <property type="match status" value="2"/>
</dbReference>
<dbReference type="PROSITE" id="PS50887">
    <property type="entry name" value="GGDEF"/>
    <property type="match status" value="1"/>
</dbReference>
<dbReference type="NCBIfam" id="TIGR00229">
    <property type="entry name" value="sensory_box"/>
    <property type="match status" value="2"/>
</dbReference>
<comment type="subcellular location">
    <subcellularLocation>
        <location evidence="2">Cell inner membrane</location>
    </subcellularLocation>
</comment>
<dbReference type="InterPro" id="IPR003018">
    <property type="entry name" value="GAF"/>
</dbReference>
<accession>A0A1G5PEY0</accession>
<evidence type="ECO:0000259" key="6">
    <source>
        <dbReference type="PROSITE" id="PS50887"/>
    </source>
</evidence>
<dbReference type="InterPro" id="IPR013656">
    <property type="entry name" value="PAS_4"/>
</dbReference>
<dbReference type="GO" id="GO:0005886">
    <property type="term" value="C:plasma membrane"/>
    <property type="evidence" value="ECO:0007669"/>
    <property type="project" value="UniProtKB-SubCell"/>
</dbReference>